<evidence type="ECO:0000313" key="7">
    <source>
        <dbReference type="Proteomes" id="UP001443914"/>
    </source>
</evidence>
<protein>
    <recommendedName>
        <fullName evidence="8">Mediator complex subunit 15 KIX domain-containing protein</fullName>
    </recommendedName>
</protein>
<dbReference type="PANTHER" id="PTHR33137">
    <property type="entry name" value="MEDIATOR OF RNA POLYMERASE II TRANSCRIPTION SUBUNIT 15A-RELATED"/>
    <property type="match status" value="1"/>
</dbReference>
<evidence type="ECO:0000256" key="1">
    <source>
        <dbReference type="ARBA" id="ARBA00004123"/>
    </source>
</evidence>
<dbReference type="EMBL" id="JBDFQZ010000003">
    <property type="protein sequence ID" value="KAK9741888.1"/>
    <property type="molecule type" value="Genomic_DNA"/>
</dbReference>
<proteinExistence type="predicted"/>
<feature type="region of interest" description="Disordered" evidence="3">
    <location>
        <begin position="1"/>
        <end position="24"/>
    </location>
</feature>
<dbReference type="AlphaFoldDB" id="A0AAW1M087"/>
<feature type="region of interest" description="Disordered" evidence="3">
    <location>
        <begin position="393"/>
        <end position="421"/>
    </location>
</feature>
<dbReference type="InterPro" id="IPR036546">
    <property type="entry name" value="MED15_KIX"/>
</dbReference>
<evidence type="ECO:0000259" key="5">
    <source>
        <dbReference type="Pfam" id="PF21539"/>
    </source>
</evidence>
<evidence type="ECO:0000313" key="6">
    <source>
        <dbReference type="EMBL" id="KAK9741888.1"/>
    </source>
</evidence>
<dbReference type="GO" id="GO:0005634">
    <property type="term" value="C:nucleus"/>
    <property type="evidence" value="ECO:0007669"/>
    <property type="project" value="UniProtKB-SubCell"/>
</dbReference>
<reference evidence="6" key="1">
    <citation type="submission" date="2024-03" db="EMBL/GenBank/DDBJ databases">
        <title>WGS assembly of Saponaria officinalis var. Norfolk2.</title>
        <authorList>
            <person name="Jenkins J."/>
            <person name="Shu S."/>
            <person name="Grimwood J."/>
            <person name="Barry K."/>
            <person name="Goodstein D."/>
            <person name="Schmutz J."/>
            <person name="Leebens-Mack J."/>
            <person name="Osbourn A."/>
        </authorList>
    </citation>
    <scope>NUCLEOTIDE SEQUENCE [LARGE SCALE GENOMIC DNA]</scope>
    <source>
        <strain evidence="6">JIC</strain>
    </source>
</reference>
<evidence type="ECO:0000256" key="3">
    <source>
        <dbReference type="SAM" id="MobiDB-lite"/>
    </source>
</evidence>
<evidence type="ECO:0008006" key="8">
    <source>
        <dbReference type="Google" id="ProtNLM"/>
    </source>
</evidence>
<dbReference type="GO" id="GO:0031490">
    <property type="term" value="F:chromatin DNA binding"/>
    <property type="evidence" value="ECO:0007669"/>
    <property type="project" value="InterPro"/>
</dbReference>
<dbReference type="InterPro" id="IPR048386">
    <property type="entry name" value="Med15_C"/>
</dbReference>
<organism evidence="6 7">
    <name type="scientific">Saponaria officinalis</name>
    <name type="common">Common soapwort</name>
    <name type="synonym">Lychnis saponaria</name>
    <dbReference type="NCBI Taxonomy" id="3572"/>
    <lineage>
        <taxon>Eukaryota</taxon>
        <taxon>Viridiplantae</taxon>
        <taxon>Streptophyta</taxon>
        <taxon>Embryophyta</taxon>
        <taxon>Tracheophyta</taxon>
        <taxon>Spermatophyta</taxon>
        <taxon>Magnoliopsida</taxon>
        <taxon>eudicotyledons</taxon>
        <taxon>Gunneridae</taxon>
        <taxon>Pentapetalae</taxon>
        <taxon>Caryophyllales</taxon>
        <taxon>Caryophyllaceae</taxon>
        <taxon>Caryophylleae</taxon>
        <taxon>Saponaria</taxon>
    </lineage>
</organism>
<comment type="subcellular location">
    <subcellularLocation>
        <location evidence="1">Nucleus</location>
    </subcellularLocation>
</comment>
<dbReference type="InterPro" id="IPR044661">
    <property type="entry name" value="MED15a/b/c-like"/>
</dbReference>
<feature type="domain" description="ARC105/Med15 mediator subunit C-terminal" evidence="5">
    <location>
        <begin position="569"/>
        <end position="635"/>
    </location>
</feature>
<dbReference type="PANTHER" id="PTHR33137:SF44">
    <property type="entry name" value="MEDIATOR COMPLEX SUBUNIT 15 KIX DOMAIN-CONTAINING PROTEIN"/>
    <property type="match status" value="1"/>
</dbReference>
<keyword evidence="7" id="KW-1185">Reference proteome</keyword>
<dbReference type="GO" id="GO:0003713">
    <property type="term" value="F:transcription coactivator activity"/>
    <property type="evidence" value="ECO:0007669"/>
    <property type="project" value="InterPro"/>
</dbReference>
<dbReference type="Pfam" id="PF16987">
    <property type="entry name" value="KIX_2"/>
    <property type="match status" value="1"/>
</dbReference>
<feature type="domain" description="Mediator complex subunit 15 KIX" evidence="4">
    <location>
        <begin position="25"/>
        <end position="85"/>
    </location>
</feature>
<accession>A0AAW1M087</accession>
<gene>
    <name evidence="6" type="ORF">RND81_03G135800</name>
</gene>
<dbReference type="Pfam" id="PF21539">
    <property type="entry name" value="Med15_C"/>
    <property type="match status" value="1"/>
</dbReference>
<keyword evidence="2" id="KW-0539">Nucleus</keyword>
<feature type="compositionally biased region" description="Basic and acidic residues" evidence="3">
    <location>
        <begin position="1"/>
        <end position="12"/>
    </location>
</feature>
<comment type="caution">
    <text evidence="6">The sequence shown here is derived from an EMBL/GenBank/DDBJ whole genome shotgun (WGS) entry which is preliminary data.</text>
</comment>
<evidence type="ECO:0000259" key="4">
    <source>
        <dbReference type="Pfam" id="PF16987"/>
    </source>
</evidence>
<name>A0AAW1M087_SAPOF</name>
<dbReference type="Proteomes" id="UP001443914">
    <property type="component" value="Unassembled WGS sequence"/>
</dbReference>
<sequence>MADNSDQKRAEDMPPSMQQNSLGISISPHLRRRVIVKIIDTLNKRCTEPGTLLRVETIAQKLEEQVLAVASDEQDYLSRIASRIKPRVRFSQKAPDSLIPSVASIDPNQFNSGNVQLTDIKHDEQRVESKDASQLEPFQIIDSNSPSFTATTPIIQNSDLLNILEKKDPIPIPVPVQLPCSQKTDSRVSRQHIGTEHRRHSGVTKQQYESWQRDMAHQSKVIPIPSQHKSLTFLGKHEASQPQRSTAQISGNNDELKKLGTLLLKNVSSEATMRIDTSSGSAVERLEDAQVWRDNTHRRIMAMKKMYQPELTAADAKLDDRLKQLDTHPNNPTKDEILKKINRAKVMVGRMLRSLNVSKDEIMPGDGEKLDNWEQFIVSYLSMFPKTALPQQTLSPTVRPTEETGASLLPTRNADNDQRNSDLSPVERLLKAVTSISPEAFKSAMDDIFSVTTMVDMMEPSAPNPTAKGALGHDLGAMTWCRLQARNPTKTWTPRPFLTDNHLKKRHRNEPALTPLSDEIRNVNQRLIDIQVRLCNTNLETVVKCYYIGVSVDLSFIKSIKPSAGSSLIQPLAMLVPKDYPDCSPKVLDNPPTQNVEFGDNLSDEARARLDKSLLSLHSPATVSDIARTWELCARAVVVEYAQKFGGGSFSSRYGKWDNCLDNTAAS</sequence>
<evidence type="ECO:0000256" key="2">
    <source>
        <dbReference type="ARBA" id="ARBA00023242"/>
    </source>
</evidence>